<dbReference type="Proteomes" id="UP000708148">
    <property type="component" value="Unassembled WGS sequence"/>
</dbReference>
<name>A0A8S1IRL9_9CHLO</name>
<dbReference type="AlphaFoldDB" id="A0A8S1IRL9"/>
<keyword evidence="2" id="KW-1185">Reference proteome</keyword>
<comment type="caution">
    <text evidence="1">The sequence shown here is derived from an EMBL/GenBank/DDBJ whole genome shotgun (WGS) entry which is preliminary data.</text>
</comment>
<gene>
    <name evidence="1" type="ORF">OSTQU699_LOCUS1896</name>
</gene>
<protein>
    <submittedName>
        <fullName evidence="1">Uncharacterized protein</fullName>
    </submittedName>
</protein>
<evidence type="ECO:0000313" key="1">
    <source>
        <dbReference type="EMBL" id="CAD7696535.1"/>
    </source>
</evidence>
<organism evidence="1 2">
    <name type="scientific">Ostreobium quekettii</name>
    <dbReference type="NCBI Taxonomy" id="121088"/>
    <lineage>
        <taxon>Eukaryota</taxon>
        <taxon>Viridiplantae</taxon>
        <taxon>Chlorophyta</taxon>
        <taxon>core chlorophytes</taxon>
        <taxon>Ulvophyceae</taxon>
        <taxon>TCBD clade</taxon>
        <taxon>Bryopsidales</taxon>
        <taxon>Ostreobineae</taxon>
        <taxon>Ostreobiaceae</taxon>
        <taxon>Ostreobium</taxon>
    </lineage>
</organism>
<proteinExistence type="predicted"/>
<reference evidence="1" key="1">
    <citation type="submission" date="2020-12" db="EMBL/GenBank/DDBJ databases">
        <authorList>
            <person name="Iha C."/>
        </authorList>
    </citation>
    <scope>NUCLEOTIDE SEQUENCE</scope>
</reference>
<evidence type="ECO:0000313" key="2">
    <source>
        <dbReference type="Proteomes" id="UP000708148"/>
    </source>
</evidence>
<sequence length="99" mass="10766">MPQPRSVAQRRANVGRMPPVHYLLSFVDWAVGLEDSLAGRKSCSFGGAPPLTESYYSTETWCSPLTPNTKQPDCGLSRLTSAELEAGGSSRHHDLENSC</sequence>
<dbReference type="EMBL" id="CAJHUC010000498">
    <property type="protein sequence ID" value="CAD7696535.1"/>
    <property type="molecule type" value="Genomic_DNA"/>
</dbReference>
<accession>A0A8S1IRL9</accession>